<dbReference type="Pfam" id="PF01612">
    <property type="entry name" value="DNA_pol_A_exo1"/>
    <property type="match status" value="1"/>
</dbReference>
<evidence type="ECO:0000256" key="2">
    <source>
        <dbReference type="ARBA" id="ARBA00022801"/>
    </source>
</evidence>
<keyword evidence="6" id="KW-1185">Reference proteome</keyword>
<dbReference type="SUPFAM" id="SSF53098">
    <property type="entry name" value="Ribonuclease H-like"/>
    <property type="match status" value="1"/>
</dbReference>
<feature type="region of interest" description="Disordered" evidence="3">
    <location>
        <begin position="1"/>
        <end position="20"/>
    </location>
</feature>
<comment type="caution">
    <text evidence="5">The sequence shown here is derived from an EMBL/GenBank/DDBJ whole genome shotgun (WGS) entry which is preliminary data.</text>
</comment>
<dbReference type="GO" id="GO:0006139">
    <property type="term" value="P:nucleobase-containing compound metabolic process"/>
    <property type="evidence" value="ECO:0007669"/>
    <property type="project" value="InterPro"/>
</dbReference>
<keyword evidence="2" id="KW-0378">Hydrolase</keyword>
<dbReference type="InterPro" id="IPR012337">
    <property type="entry name" value="RNaseH-like_sf"/>
</dbReference>
<dbReference type="Gene3D" id="3.30.420.10">
    <property type="entry name" value="Ribonuclease H-like superfamily/Ribonuclease H"/>
    <property type="match status" value="1"/>
</dbReference>
<evidence type="ECO:0000313" key="6">
    <source>
        <dbReference type="Proteomes" id="UP001489004"/>
    </source>
</evidence>
<dbReference type="PANTHER" id="PTHR13620">
    <property type="entry name" value="3-5 EXONUCLEASE"/>
    <property type="match status" value="1"/>
</dbReference>
<dbReference type="InterPro" id="IPR036397">
    <property type="entry name" value="RNaseH_sf"/>
</dbReference>
<dbReference type="CDD" id="cd06141">
    <property type="entry name" value="WRN_exo"/>
    <property type="match status" value="1"/>
</dbReference>
<dbReference type="PANTHER" id="PTHR13620:SF104">
    <property type="entry name" value="EXONUCLEASE 3'-5' DOMAIN-CONTAINING PROTEIN 2"/>
    <property type="match status" value="1"/>
</dbReference>
<name>A0AAW1QEV3_9CHLO</name>
<dbReference type="AlphaFoldDB" id="A0AAW1QEV3"/>
<proteinExistence type="predicted"/>
<evidence type="ECO:0000256" key="3">
    <source>
        <dbReference type="SAM" id="MobiDB-lite"/>
    </source>
</evidence>
<dbReference type="GO" id="GO:0005634">
    <property type="term" value="C:nucleus"/>
    <property type="evidence" value="ECO:0007669"/>
    <property type="project" value="TreeGrafter"/>
</dbReference>
<evidence type="ECO:0000256" key="1">
    <source>
        <dbReference type="ARBA" id="ARBA00022722"/>
    </source>
</evidence>
<keyword evidence="1" id="KW-0540">Nuclease</keyword>
<dbReference type="EMBL" id="JALJOR010000003">
    <property type="protein sequence ID" value="KAK9819950.1"/>
    <property type="molecule type" value="Genomic_DNA"/>
</dbReference>
<dbReference type="InterPro" id="IPR002562">
    <property type="entry name" value="3'-5'_exonuclease_dom"/>
</dbReference>
<evidence type="ECO:0000259" key="4">
    <source>
        <dbReference type="Pfam" id="PF01612"/>
    </source>
</evidence>
<evidence type="ECO:0000313" key="5">
    <source>
        <dbReference type="EMBL" id="KAK9819950.1"/>
    </source>
</evidence>
<feature type="domain" description="3'-5' exonuclease" evidence="4">
    <location>
        <begin position="99"/>
        <end position="262"/>
    </location>
</feature>
<dbReference type="InterPro" id="IPR051132">
    <property type="entry name" value="3-5_Exonuclease_domain"/>
</dbReference>
<gene>
    <name evidence="5" type="ORF">WJX72_004294</name>
</gene>
<reference evidence="5 6" key="1">
    <citation type="journal article" date="2024" name="Nat. Commun.">
        <title>Phylogenomics reveals the evolutionary origins of lichenization in chlorophyte algae.</title>
        <authorList>
            <person name="Puginier C."/>
            <person name="Libourel C."/>
            <person name="Otte J."/>
            <person name="Skaloud P."/>
            <person name="Haon M."/>
            <person name="Grisel S."/>
            <person name="Petersen M."/>
            <person name="Berrin J.G."/>
            <person name="Delaux P.M."/>
            <person name="Dal Grande F."/>
            <person name="Keller J."/>
        </authorList>
    </citation>
    <scope>NUCLEOTIDE SEQUENCE [LARGE SCALE GENOMIC DNA]</scope>
    <source>
        <strain evidence="5 6">SAG 2043</strain>
    </source>
</reference>
<protein>
    <recommendedName>
        <fullName evidence="4">3'-5' exonuclease domain-containing protein</fullName>
    </recommendedName>
</protein>
<dbReference type="Proteomes" id="UP001489004">
    <property type="component" value="Unassembled WGS sequence"/>
</dbReference>
<dbReference type="GO" id="GO:0003676">
    <property type="term" value="F:nucleic acid binding"/>
    <property type="evidence" value="ECO:0007669"/>
    <property type="project" value="InterPro"/>
</dbReference>
<feature type="compositionally biased region" description="Polar residues" evidence="3">
    <location>
        <begin position="7"/>
        <end position="20"/>
    </location>
</feature>
<organism evidence="5 6">
    <name type="scientific">[Myrmecia] bisecta</name>
    <dbReference type="NCBI Taxonomy" id="41462"/>
    <lineage>
        <taxon>Eukaryota</taxon>
        <taxon>Viridiplantae</taxon>
        <taxon>Chlorophyta</taxon>
        <taxon>core chlorophytes</taxon>
        <taxon>Trebouxiophyceae</taxon>
        <taxon>Trebouxiales</taxon>
        <taxon>Trebouxiaceae</taxon>
        <taxon>Myrmecia</taxon>
    </lineage>
</organism>
<dbReference type="GO" id="GO:0008408">
    <property type="term" value="F:3'-5' exonuclease activity"/>
    <property type="evidence" value="ECO:0007669"/>
    <property type="project" value="InterPro"/>
</dbReference>
<dbReference type="GO" id="GO:0005737">
    <property type="term" value="C:cytoplasm"/>
    <property type="evidence" value="ECO:0007669"/>
    <property type="project" value="TreeGrafter"/>
</dbReference>
<sequence length="271" mass="29466">MDAWDSLLQSTAEPAAQSRQPVPTAPLEVLCIPACLSDQPGCDPKGGWCDFDVVHAIVDWPCILQCLLDETGRFALPRAKPSTPGLCQLPLPCGLSVMTVDSKGQLPEALQVLRGSMQDCVVGIDLEWCPDFVKGACSQVALLQLASATCCLLVRTSHVGMPPELLAFLRDPTICLLGFGWGGNDEKKMQHSFGIGKATFGYFLDLKTVSEALGYYQYGVNTLASQLLSLRSPMGKQVTMSNWEAKWLSRRQVCYAALDAFLPGHIFRRAA</sequence>
<accession>A0AAW1QEV3</accession>